<evidence type="ECO:0000256" key="1">
    <source>
        <dbReference type="SAM" id="SignalP"/>
    </source>
</evidence>
<dbReference type="RefSeq" id="WP_011127786.1">
    <property type="nucleotide sequence ID" value="NC_005070.1"/>
</dbReference>
<gene>
    <name evidence="2" type="ordered locus">SYNW0921</name>
</gene>
<keyword evidence="1" id="KW-0732">Signal</keyword>
<dbReference type="KEGG" id="syw:SYNW0921"/>
<dbReference type="eggNOG" id="ENOG5030TE8">
    <property type="taxonomic scope" value="Bacteria"/>
</dbReference>
<dbReference type="AlphaFoldDB" id="Q7U7R0"/>
<evidence type="ECO:0000313" key="3">
    <source>
        <dbReference type="Proteomes" id="UP000001422"/>
    </source>
</evidence>
<dbReference type="STRING" id="84588.SYNW0921"/>
<dbReference type="Proteomes" id="UP000001422">
    <property type="component" value="Chromosome"/>
</dbReference>
<proteinExistence type="predicted"/>
<name>Q7U7R0_PARMW</name>
<reference evidence="2 3" key="1">
    <citation type="journal article" date="2003" name="Nature">
        <title>The genome of a motile marine Synechococcus.</title>
        <authorList>
            <person name="Palenik B."/>
            <person name="Brahamsha B."/>
            <person name="Larimer F."/>
            <person name="Land M."/>
            <person name="Hauser L."/>
            <person name="Chain P."/>
            <person name="Lamerdin J."/>
            <person name="Regala W."/>
            <person name="Allen E.A."/>
            <person name="McCarren J."/>
            <person name="Paulsen I."/>
            <person name="Dufresne A."/>
            <person name="Partensky F."/>
            <person name="Webb E."/>
            <person name="Waterbury J."/>
        </authorList>
    </citation>
    <scope>NUCLEOTIDE SEQUENCE [LARGE SCALE GENOMIC DNA]</scope>
    <source>
        <strain evidence="2 3">WH8102</strain>
    </source>
</reference>
<keyword evidence="3" id="KW-1185">Reference proteome</keyword>
<feature type="chain" id="PRO_5004292042" evidence="1">
    <location>
        <begin position="19"/>
        <end position="85"/>
    </location>
</feature>
<sequence length="85" mass="8928">MIAAVVLAVIISVATAPAAAEENTIRRFCMAAFEAAMANAGLTPPEGMGTFTCDCFLEQVSQGADLNEARETCKTEAAQRFPLDS</sequence>
<organism evidence="2 3">
    <name type="scientific">Parasynechococcus marenigrum (strain WH8102)</name>
    <dbReference type="NCBI Taxonomy" id="84588"/>
    <lineage>
        <taxon>Bacteria</taxon>
        <taxon>Bacillati</taxon>
        <taxon>Cyanobacteriota</taxon>
        <taxon>Cyanophyceae</taxon>
        <taxon>Synechococcales</taxon>
        <taxon>Prochlorococcaceae</taxon>
        <taxon>Parasynechococcus</taxon>
        <taxon>Parasynechococcus marenigrum</taxon>
    </lineage>
</organism>
<protein>
    <submittedName>
        <fullName evidence="2">Uncharacterized protein</fullName>
    </submittedName>
</protein>
<dbReference type="EMBL" id="BX569691">
    <property type="protein sequence ID" value="CAE07436.1"/>
    <property type="molecule type" value="Genomic_DNA"/>
</dbReference>
<dbReference type="HOGENOM" id="CLU_173875_0_0_3"/>
<evidence type="ECO:0000313" key="2">
    <source>
        <dbReference type="EMBL" id="CAE07436.1"/>
    </source>
</evidence>
<accession>Q7U7R0</accession>
<feature type="signal peptide" evidence="1">
    <location>
        <begin position="1"/>
        <end position="18"/>
    </location>
</feature>